<name>A0A914ZZT5_PARUN</name>
<keyword evidence="2" id="KW-1185">Reference proteome</keyword>
<protein>
    <submittedName>
        <fullName evidence="3">Uncharacterized protein</fullName>
    </submittedName>
</protein>
<evidence type="ECO:0000313" key="2">
    <source>
        <dbReference type="Proteomes" id="UP000887569"/>
    </source>
</evidence>
<organism evidence="2 3">
    <name type="scientific">Parascaris univalens</name>
    <name type="common">Nematode worm</name>
    <dbReference type="NCBI Taxonomy" id="6257"/>
    <lineage>
        <taxon>Eukaryota</taxon>
        <taxon>Metazoa</taxon>
        <taxon>Ecdysozoa</taxon>
        <taxon>Nematoda</taxon>
        <taxon>Chromadorea</taxon>
        <taxon>Rhabditida</taxon>
        <taxon>Spirurina</taxon>
        <taxon>Ascaridomorpha</taxon>
        <taxon>Ascaridoidea</taxon>
        <taxon>Ascarididae</taxon>
        <taxon>Parascaris</taxon>
    </lineage>
</organism>
<dbReference type="WBParaSite" id="PgB23_g027_t01">
    <property type="protein sequence ID" value="PgB23_g027_t01"/>
    <property type="gene ID" value="PgB23_g027"/>
</dbReference>
<sequence>MYRNANHCDRRKDSHSRKDNPSNKEKIVPQRSAPRSERLSNKLPQ</sequence>
<dbReference type="Proteomes" id="UP000887569">
    <property type="component" value="Unplaced"/>
</dbReference>
<reference evidence="3" key="1">
    <citation type="submission" date="2022-11" db="UniProtKB">
        <authorList>
            <consortium name="WormBaseParasite"/>
        </authorList>
    </citation>
    <scope>IDENTIFICATION</scope>
</reference>
<evidence type="ECO:0000256" key="1">
    <source>
        <dbReference type="SAM" id="MobiDB-lite"/>
    </source>
</evidence>
<evidence type="ECO:0000313" key="3">
    <source>
        <dbReference type="WBParaSite" id="PgB23_g027_t01"/>
    </source>
</evidence>
<accession>A0A914ZZT5</accession>
<dbReference type="AlphaFoldDB" id="A0A914ZZT5"/>
<feature type="region of interest" description="Disordered" evidence="1">
    <location>
        <begin position="1"/>
        <end position="45"/>
    </location>
</feature>
<proteinExistence type="predicted"/>